<evidence type="ECO:0000256" key="1">
    <source>
        <dbReference type="SAM" id="SignalP"/>
    </source>
</evidence>
<dbReference type="Gene3D" id="2.80.10.50">
    <property type="match status" value="1"/>
</dbReference>
<evidence type="ECO:0000259" key="2">
    <source>
        <dbReference type="Pfam" id="PF14200"/>
    </source>
</evidence>
<feature type="chain" id="PRO_5034062732" description="Ricin B lectin domain-containing protein" evidence="1">
    <location>
        <begin position="18"/>
        <end position="174"/>
    </location>
</feature>
<comment type="caution">
    <text evidence="3">The sequence shown here is derived from an EMBL/GenBank/DDBJ whole genome shotgun (WGS) entry which is preliminary data.</text>
</comment>
<reference evidence="3 4" key="1">
    <citation type="journal article" name="Sci. Rep.">
        <title>Telomere-to-telomere assembled and centromere annotated genomes of the two main subspecies of the button mushroom Agaricus bisporus reveal especially polymorphic chromosome ends.</title>
        <authorList>
            <person name="Sonnenberg A.S.M."/>
            <person name="Sedaghat-Telgerd N."/>
            <person name="Lavrijssen B."/>
            <person name="Ohm R.A."/>
            <person name="Hendrickx P.M."/>
            <person name="Scholtmeijer K."/>
            <person name="Baars J.J.P."/>
            <person name="van Peer A."/>
        </authorList>
    </citation>
    <scope>NUCLEOTIDE SEQUENCE [LARGE SCALE GENOMIC DNA]</scope>
    <source>
        <strain evidence="3 4">H119_p4</strain>
    </source>
</reference>
<keyword evidence="1" id="KW-0732">Signal</keyword>
<dbReference type="EMBL" id="JABXXO010000001">
    <property type="protein sequence ID" value="KAF7783866.1"/>
    <property type="molecule type" value="Genomic_DNA"/>
</dbReference>
<feature type="signal peptide" evidence="1">
    <location>
        <begin position="1"/>
        <end position="17"/>
    </location>
</feature>
<dbReference type="Pfam" id="PF14200">
    <property type="entry name" value="RicinB_lectin_2"/>
    <property type="match status" value="1"/>
</dbReference>
<evidence type="ECO:0000313" key="3">
    <source>
        <dbReference type="EMBL" id="KAF7783866.1"/>
    </source>
</evidence>
<name>A0A8H7KKJ7_AGABI</name>
<organism evidence="3 4">
    <name type="scientific">Agaricus bisporus var. burnettii</name>
    <dbReference type="NCBI Taxonomy" id="192524"/>
    <lineage>
        <taxon>Eukaryota</taxon>
        <taxon>Fungi</taxon>
        <taxon>Dikarya</taxon>
        <taxon>Basidiomycota</taxon>
        <taxon>Agaricomycotina</taxon>
        <taxon>Agaricomycetes</taxon>
        <taxon>Agaricomycetidae</taxon>
        <taxon>Agaricales</taxon>
        <taxon>Agaricineae</taxon>
        <taxon>Agaricaceae</taxon>
        <taxon>Agaricus</taxon>
    </lineage>
</organism>
<feature type="domain" description="Ricin B lectin" evidence="2">
    <location>
        <begin position="26"/>
        <end position="97"/>
    </location>
</feature>
<dbReference type="InterPro" id="IPR000772">
    <property type="entry name" value="Ricin_B_lectin"/>
</dbReference>
<accession>A0A8H7KKJ7</accession>
<dbReference type="InterPro" id="IPR035992">
    <property type="entry name" value="Ricin_B-like_lectins"/>
</dbReference>
<dbReference type="Proteomes" id="UP000629468">
    <property type="component" value="Unassembled WGS sequence"/>
</dbReference>
<dbReference type="SUPFAM" id="SSF50370">
    <property type="entry name" value="Ricin B-like lectins"/>
    <property type="match status" value="1"/>
</dbReference>
<protein>
    <recommendedName>
        <fullName evidence="2">Ricin B lectin domain-containing protein</fullName>
    </recommendedName>
</protein>
<dbReference type="AlphaFoldDB" id="A0A8H7KKJ7"/>
<proteinExistence type="predicted"/>
<gene>
    <name evidence="3" type="ORF">Agabi119p4_31</name>
</gene>
<sequence length="174" mass="19714">MLIILLHFFAFTAVTSSAFDAHSSLSGFFWIQNSMTHRVLDVEMGSTEPGANVLLWEPKKAGYDNQLWSYEDEVFVNKRSNLVLYLPSVGDQVIRGTSLIQAKPINQKDGVDDDDPMERYKRSWGVDPQGRIFSWLDDNFCIAPGEGVSVVVEDCFFGDVDDMVWRFVPAQPVR</sequence>
<evidence type="ECO:0000313" key="4">
    <source>
        <dbReference type="Proteomes" id="UP000629468"/>
    </source>
</evidence>